<gene>
    <name evidence="14" type="ORF">C273_02013</name>
</gene>
<dbReference type="InterPro" id="IPR036388">
    <property type="entry name" value="WH-like_DNA-bd_sf"/>
</dbReference>
<evidence type="ECO:0000313" key="15">
    <source>
        <dbReference type="Proteomes" id="UP000009885"/>
    </source>
</evidence>
<dbReference type="InterPro" id="IPR038157">
    <property type="entry name" value="FeoA_core_dom"/>
</dbReference>
<evidence type="ECO:0000256" key="3">
    <source>
        <dbReference type="ARBA" id="ARBA00011738"/>
    </source>
</evidence>
<proteinExistence type="inferred from homology"/>
<comment type="subcellular location">
    <subcellularLocation>
        <location evidence="1">Cytoplasm</location>
    </subcellularLocation>
</comment>
<evidence type="ECO:0000259" key="13">
    <source>
        <dbReference type="PROSITE" id="PS50944"/>
    </source>
</evidence>
<dbReference type="SUPFAM" id="SSF47979">
    <property type="entry name" value="Iron-dependent repressor protein, dimerization domain"/>
    <property type="match status" value="1"/>
</dbReference>
<dbReference type="Pfam" id="PF01325">
    <property type="entry name" value="Fe_dep_repress"/>
    <property type="match status" value="1"/>
</dbReference>
<dbReference type="PATRIC" id="fig|1229783.3.peg.407"/>
<reference evidence="14 15" key="1">
    <citation type="journal article" date="2013" name="Genome Announc.">
        <title>Genome Sequence of Staphylococcus massiliensis Strain S46, Isolated from the Surface of Healthy Human Skin.</title>
        <authorList>
            <person name="Srivastav R."/>
            <person name="Singh A."/>
            <person name="Jangir P.K."/>
            <person name="Kumari C."/>
            <person name="Muduli S."/>
            <person name="Sharma R."/>
        </authorList>
    </citation>
    <scope>NUCLEOTIDE SEQUENCE [LARGE SCALE GENOMIC DNA]</scope>
    <source>
        <strain evidence="14 15">S46</strain>
    </source>
</reference>
<accession>K9B8D6</accession>
<evidence type="ECO:0000256" key="5">
    <source>
        <dbReference type="ARBA" id="ARBA00022491"/>
    </source>
</evidence>
<dbReference type="InterPro" id="IPR022687">
    <property type="entry name" value="HTH_DTXR"/>
</dbReference>
<comment type="caution">
    <text evidence="14">The sequence shown here is derived from an EMBL/GenBank/DDBJ whole genome shotgun (WGS) entry which is preliminary data.</text>
</comment>
<evidence type="ECO:0000256" key="12">
    <source>
        <dbReference type="ARBA" id="ARBA00032593"/>
    </source>
</evidence>
<evidence type="ECO:0000256" key="6">
    <source>
        <dbReference type="ARBA" id="ARBA00023004"/>
    </source>
</evidence>
<evidence type="ECO:0000256" key="4">
    <source>
        <dbReference type="ARBA" id="ARBA00022490"/>
    </source>
</evidence>
<comment type="subunit">
    <text evidence="3">Homodimer.</text>
</comment>
<evidence type="ECO:0000256" key="1">
    <source>
        <dbReference type="ARBA" id="ARBA00004496"/>
    </source>
</evidence>
<dbReference type="Proteomes" id="UP000009885">
    <property type="component" value="Unassembled WGS sequence"/>
</dbReference>
<organism evidence="14 15">
    <name type="scientific">Staphylococcus massiliensis S46</name>
    <dbReference type="NCBI Taxonomy" id="1229783"/>
    <lineage>
        <taxon>Bacteria</taxon>
        <taxon>Bacillati</taxon>
        <taxon>Bacillota</taxon>
        <taxon>Bacilli</taxon>
        <taxon>Bacillales</taxon>
        <taxon>Staphylococcaceae</taxon>
        <taxon>Staphylococcus</taxon>
    </lineage>
</organism>
<dbReference type="GO" id="GO:0005737">
    <property type="term" value="C:cytoplasm"/>
    <property type="evidence" value="ECO:0007669"/>
    <property type="project" value="UniProtKB-SubCell"/>
</dbReference>
<evidence type="ECO:0000256" key="2">
    <source>
        <dbReference type="ARBA" id="ARBA00007871"/>
    </source>
</evidence>
<dbReference type="GO" id="GO:0003700">
    <property type="term" value="F:DNA-binding transcription factor activity"/>
    <property type="evidence" value="ECO:0007669"/>
    <property type="project" value="InterPro"/>
</dbReference>
<evidence type="ECO:0000256" key="11">
    <source>
        <dbReference type="ARBA" id="ARBA00023211"/>
    </source>
</evidence>
<dbReference type="SUPFAM" id="SSF46785">
    <property type="entry name" value="Winged helix' DNA-binding domain"/>
    <property type="match status" value="1"/>
</dbReference>
<dbReference type="InterPro" id="IPR022689">
    <property type="entry name" value="Iron_dep_repressor"/>
</dbReference>
<dbReference type="Gene3D" id="2.30.30.90">
    <property type="match status" value="1"/>
</dbReference>
<dbReference type="RefSeq" id="WP_009382171.1">
    <property type="nucleotide sequence ID" value="NZ_AMSQ01000003.1"/>
</dbReference>
<sequence>MLTEENEDYLKAILYNNGMNTYVSNKVLSQYLNIKPPSVSEMVNRLLKAGYVETKPYKGVKLSEKGLTYTLDVIKRHRLIELFLIEVLKYNWEEVHEEAEVLEHRVSEKFVERLDQLLGEPETCPHGGVIPRNDTFEEIYTTPLLSFEAGDKVMIKRVRDHTNLLVYLRNKDITIGESVEIINKDATNQIVELKSDDKTIHLSYLNADQIYVEPYEA</sequence>
<dbReference type="FunFam" id="1.10.60.10:FF:000004">
    <property type="entry name" value="DtxR family transcriptional regulator"/>
    <property type="match status" value="1"/>
</dbReference>
<dbReference type="OrthoDB" id="9791355at2"/>
<dbReference type="GO" id="GO:0046914">
    <property type="term" value="F:transition metal ion binding"/>
    <property type="evidence" value="ECO:0007669"/>
    <property type="project" value="InterPro"/>
</dbReference>
<keyword evidence="10" id="KW-0804">Transcription</keyword>
<dbReference type="PANTHER" id="PTHR33238">
    <property type="entry name" value="IRON (METAL) DEPENDENT REPRESSOR, DTXR FAMILY"/>
    <property type="match status" value="1"/>
</dbReference>
<dbReference type="Pfam" id="PF04023">
    <property type="entry name" value="FeoA"/>
    <property type="match status" value="1"/>
</dbReference>
<dbReference type="GO" id="GO:0046983">
    <property type="term" value="F:protein dimerization activity"/>
    <property type="evidence" value="ECO:0007669"/>
    <property type="project" value="InterPro"/>
</dbReference>
<keyword evidence="6" id="KW-0408">Iron</keyword>
<dbReference type="Gene3D" id="1.10.60.10">
    <property type="entry name" value="Iron dependent repressor, metal binding and dimerisation domain"/>
    <property type="match status" value="1"/>
</dbReference>
<evidence type="ECO:0000256" key="9">
    <source>
        <dbReference type="ARBA" id="ARBA00023159"/>
    </source>
</evidence>
<keyword evidence="4" id="KW-0963">Cytoplasm</keyword>
<protein>
    <recommendedName>
        <fullName evidence="12">Manganese transport regulator</fullName>
    </recommendedName>
</protein>
<evidence type="ECO:0000256" key="7">
    <source>
        <dbReference type="ARBA" id="ARBA00023015"/>
    </source>
</evidence>
<name>K9B8D6_9STAP</name>
<keyword evidence="11" id="KW-0464">Manganese</keyword>
<dbReference type="SMART" id="SM00899">
    <property type="entry name" value="FeoA"/>
    <property type="match status" value="1"/>
</dbReference>
<dbReference type="InterPro" id="IPR001367">
    <property type="entry name" value="Fe_dep_repressor"/>
</dbReference>
<dbReference type="EMBL" id="AMSQ01000003">
    <property type="protein sequence ID" value="EKU50005.1"/>
    <property type="molecule type" value="Genomic_DNA"/>
</dbReference>
<dbReference type="Gene3D" id="1.10.10.10">
    <property type="entry name" value="Winged helix-like DNA-binding domain superfamily/Winged helix DNA-binding domain"/>
    <property type="match status" value="1"/>
</dbReference>
<dbReference type="AlphaFoldDB" id="K9B8D6"/>
<dbReference type="PROSITE" id="PS50944">
    <property type="entry name" value="HTH_DTXR"/>
    <property type="match status" value="1"/>
</dbReference>
<dbReference type="InterPro" id="IPR050536">
    <property type="entry name" value="DtxR_MntR_Metal-Reg"/>
</dbReference>
<dbReference type="InterPro" id="IPR036421">
    <property type="entry name" value="Fe_dep_repressor_sf"/>
</dbReference>
<dbReference type="Pfam" id="PF02742">
    <property type="entry name" value="Fe_dep_repr_C"/>
    <property type="match status" value="1"/>
</dbReference>
<dbReference type="STRING" id="1229783.C273_02013"/>
<dbReference type="InterPro" id="IPR007167">
    <property type="entry name" value="Fe-transptr_FeoA-like"/>
</dbReference>
<keyword evidence="15" id="KW-1185">Reference proteome</keyword>
<comment type="similarity">
    <text evidence="2">Belongs to the DtxR/MntR family.</text>
</comment>
<dbReference type="SMART" id="SM00529">
    <property type="entry name" value="HTH_DTXR"/>
    <property type="match status" value="1"/>
</dbReference>
<dbReference type="eggNOG" id="COG1321">
    <property type="taxonomic scope" value="Bacteria"/>
</dbReference>
<evidence type="ECO:0000313" key="14">
    <source>
        <dbReference type="EMBL" id="EKU50005.1"/>
    </source>
</evidence>
<dbReference type="InterPro" id="IPR036390">
    <property type="entry name" value="WH_DNA-bd_sf"/>
</dbReference>
<keyword evidence="5" id="KW-0678">Repressor</keyword>
<keyword evidence="8" id="KW-0238">DNA-binding</keyword>
<keyword evidence="7" id="KW-0805">Transcription regulation</keyword>
<dbReference type="SUPFAM" id="SSF50037">
    <property type="entry name" value="C-terminal domain of transcriptional repressors"/>
    <property type="match status" value="1"/>
</dbReference>
<dbReference type="GO" id="GO:0003677">
    <property type="term" value="F:DNA binding"/>
    <property type="evidence" value="ECO:0007669"/>
    <property type="project" value="UniProtKB-KW"/>
</dbReference>
<dbReference type="PANTHER" id="PTHR33238:SF11">
    <property type="entry name" value="TRANSCRIPTIONAL REGULATOR MNTR"/>
    <property type="match status" value="1"/>
</dbReference>
<feature type="domain" description="HTH dtxR-type" evidence="13">
    <location>
        <begin position="2"/>
        <end position="63"/>
    </location>
</feature>
<evidence type="ECO:0000256" key="8">
    <source>
        <dbReference type="ARBA" id="ARBA00023125"/>
    </source>
</evidence>
<keyword evidence="9" id="KW-0010">Activator</keyword>
<dbReference type="InterPro" id="IPR008988">
    <property type="entry name" value="Transcriptional_repressor_C"/>
</dbReference>
<evidence type="ECO:0000256" key="10">
    <source>
        <dbReference type="ARBA" id="ARBA00023163"/>
    </source>
</evidence>